<accession>A0ABT6MFX5</accession>
<reference evidence="1 2" key="1">
    <citation type="submission" date="2023-04" db="EMBL/GenBank/DDBJ databases">
        <title>Forest soil microbial communities from Buena Vista Peninsula, Colon Province, Panama.</title>
        <authorList>
            <person name="Bouskill N."/>
        </authorList>
    </citation>
    <scope>NUCLEOTIDE SEQUENCE [LARGE SCALE GENOMIC DNA]</scope>
    <source>
        <strain evidence="1 2">CFH S0262</strain>
    </source>
</reference>
<name>A0ABT6MFX5_9NOCA</name>
<dbReference type="RefSeq" id="WP_280762486.1">
    <property type="nucleotide sequence ID" value="NZ_JARXVC010000013.1"/>
</dbReference>
<protein>
    <submittedName>
        <fullName evidence="1">Uncharacterized protein</fullName>
    </submittedName>
</protein>
<comment type="caution">
    <text evidence="1">The sequence shown here is derived from an EMBL/GenBank/DDBJ whole genome shotgun (WGS) entry which is preliminary data.</text>
</comment>
<proteinExistence type="predicted"/>
<evidence type="ECO:0000313" key="1">
    <source>
        <dbReference type="EMBL" id="MDH6283211.1"/>
    </source>
</evidence>
<dbReference type="EMBL" id="JARXVC010000013">
    <property type="protein sequence ID" value="MDH6283211.1"/>
    <property type="molecule type" value="Genomic_DNA"/>
</dbReference>
<sequence>MTDQPEEPVRIQVGRRGVVAEPWQIVTPAADSGVSVELSRMSGADAVLARGLLSEHGLALLDILGDRKPHALDEIRSYVGRRNLDWDSTARVILAGKCASSPLFAADEVHGTVWMIPTVGQLVARICGLDLPHIPF</sequence>
<organism evidence="1 2">
    <name type="scientific">Prescottella agglutinans</name>
    <dbReference type="NCBI Taxonomy" id="1644129"/>
    <lineage>
        <taxon>Bacteria</taxon>
        <taxon>Bacillati</taxon>
        <taxon>Actinomycetota</taxon>
        <taxon>Actinomycetes</taxon>
        <taxon>Mycobacteriales</taxon>
        <taxon>Nocardiaceae</taxon>
        <taxon>Prescottella</taxon>
    </lineage>
</organism>
<keyword evidence="2" id="KW-1185">Reference proteome</keyword>
<evidence type="ECO:0000313" key="2">
    <source>
        <dbReference type="Proteomes" id="UP001160334"/>
    </source>
</evidence>
<gene>
    <name evidence="1" type="ORF">M2280_004454</name>
</gene>
<dbReference type="Proteomes" id="UP001160334">
    <property type="component" value="Unassembled WGS sequence"/>
</dbReference>